<dbReference type="InterPro" id="IPR046947">
    <property type="entry name" value="LytR-like"/>
</dbReference>
<dbReference type="Pfam" id="PF00072">
    <property type="entry name" value="Response_reg"/>
    <property type="match status" value="1"/>
</dbReference>
<feature type="modified residue" description="4-aspartylphosphate" evidence="2">
    <location>
        <position position="54"/>
    </location>
</feature>
<dbReference type="InterPro" id="IPR001789">
    <property type="entry name" value="Sig_transdc_resp-reg_receiver"/>
</dbReference>
<dbReference type="EMBL" id="JBGMEL010000023">
    <property type="protein sequence ID" value="MFA0792372.1"/>
    <property type="molecule type" value="Genomic_DNA"/>
</dbReference>
<dbReference type="Gene3D" id="3.40.50.2300">
    <property type="match status" value="1"/>
</dbReference>
<feature type="domain" description="Response regulatory" evidence="3">
    <location>
        <begin position="2"/>
        <end position="117"/>
    </location>
</feature>
<evidence type="ECO:0000313" key="5">
    <source>
        <dbReference type="EMBL" id="MFA0792372.1"/>
    </source>
</evidence>
<dbReference type="SMART" id="SM00448">
    <property type="entry name" value="REC"/>
    <property type="match status" value="1"/>
</dbReference>
<dbReference type="Gene3D" id="2.40.50.1020">
    <property type="entry name" value="LytTr DNA-binding domain"/>
    <property type="match status" value="1"/>
</dbReference>
<dbReference type="Pfam" id="PF04397">
    <property type="entry name" value="LytTR"/>
    <property type="match status" value="1"/>
</dbReference>
<protein>
    <submittedName>
        <fullName evidence="5">LytR/AlgR family response regulator transcription factor</fullName>
    </submittedName>
</protein>
<dbReference type="InterPro" id="IPR007492">
    <property type="entry name" value="LytTR_DNA-bd_dom"/>
</dbReference>
<gene>
    <name evidence="5" type="ORF">ACCI51_17680</name>
</gene>
<proteinExistence type="predicted"/>
<organism evidence="5 6">
    <name type="scientific">Microbulbifer echini</name>
    <dbReference type="NCBI Taxonomy" id="1529067"/>
    <lineage>
        <taxon>Bacteria</taxon>
        <taxon>Pseudomonadati</taxon>
        <taxon>Pseudomonadota</taxon>
        <taxon>Gammaproteobacteria</taxon>
        <taxon>Cellvibrionales</taxon>
        <taxon>Microbulbiferaceae</taxon>
        <taxon>Microbulbifer</taxon>
    </lineage>
</organism>
<dbReference type="Proteomes" id="UP001569414">
    <property type="component" value="Unassembled WGS sequence"/>
</dbReference>
<dbReference type="PROSITE" id="PS50110">
    <property type="entry name" value="RESPONSE_REGULATORY"/>
    <property type="match status" value="1"/>
</dbReference>
<evidence type="ECO:0000259" key="4">
    <source>
        <dbReference type="PROSITE" id="PS50930"/>
    </source>
</evidence>
<keyword evidence="1" id="KW-0902">Two-component regulatory system</keyword>
<evidence type="ECO:0000256" key="1">
    <source>
        <dbReference type="ARBA" id="ARBA00023012"/>
    </source>
</evidence>
<keyword evidence="6" id="KW-1185">Reference proteome</keyword>
<dbReference type="SMART" id="SM00850">
    <property type="entry name" value="LytTR"/>
    <property type="match status" value="1"/>
</dbReference>
<dbReference type="SUPFAM" id="SSF52172">
    <property type="entry name" value="CheY-like"/>
    <property type="match status" value="1"/>
</dbReference>
<dbReference type="CDD" id="cd17532">
    <property type="entry name" value="REC_LytTR_AlgR-like"/>
    <property type="match status" value="1"/>
</dbReference>
<feature type="domain" description="HTH LytTR-type" evidence="4">
    <location>
        <begin position="152"/>
        <end position="253"/>
    </location>
</feature>
<dbReference type="RefSeq" id="WP_371844742.1">
    <property type="nucleotide sequence ID" value="NZ_JBGMEL010000023.1"/>
</dbReference>
<comment type="caution">
    <text evidence="5">The sequence shown here is derived from an EMBL/GenBank/DDBJ whole genome shotgun (WGS) entry which is preliminary data.</text>
</comment>
<keyword evidence="2" id="KW-0597">Phosphoprotein</keyword>
<dbReference type="PANTHER" id="PTHR37299:SF1">
    <property type="entry name" value="STAGE 0 SPORULATION PROTEIN A HOMOLOG"/>
    <property type="match status" value="1"/>
</dbReference>
<accession>A0ABV4NS51</accession>
<evidence type="ECO:0000256" key="2">
    <source>
        <dbReference type="PROSITE-ProRule" id="PRU00169"/>
    </source>
</evidence>
<sequence length="253" mass="28349">MRAIIADDEPLLRHHLDKMLADVFPELEVAGKAASGEEVLALCQDVKPDVVFLDIRMPGLNGIGVATALNQLVSKPLVVFITAYDEYAVSAFEQEAVDYLLKPIEEKRLQLACDRIRARLANSVEEGDQESLDIEALLRQLSTVKPEYLYWIRASKGEDVHLIACDEVSAFVAEDKYTTVYSSQGQHIIRTPLKELMTQLQPDLFWQIHRSSIVCVKRIEKITRGLTGSATVIMNDGQKFTVSRRAAALFKSM</sequence>
<dbReference type="InterPro" id="IPR011006">
    <property type="entry name" value="CheY-like_superfamily"/>
</dbReference>
<evidence type="ECO:0000313" key="6">
    <source>
        <dbReference type="Proteomes" id="UP001569414"/>
    </source>
</evidence>
<evidence type="ECO:0000259" key="3">
    <source>
        <dbReference type="PROSITE" id="PS50110"/>
    </source>
</evidence>
<dbReference type="PANTHER" id="PTHR37299">
    <property type="entry name" value="TRANSCRIPTIONAL REGULATOR-RELATED"/>
    <property type="match status" value="1"/>
</dbReference>
<name>A0ABV4NS51_9GAMM</name>
<reference evidence="5 6" key="1">
    <citation type="submission" date="2024-08" db="EMBL/GenBank/DDBJ databases">
        <authorList>
            <person name="Ishaq N."/>
        </authorList>
    </citation>
    <scope>NUCLEOTIDE SEQUENCE [LARGE SCALE GENOMIC DNA]</scope>
    <source>
        <strain evidence="5 6">JCM 30400</strain>
    </source>
</reference>
<dbReference type="PROSITE" id="PS50930">
    <property type="entry name" value="HTH_LYTTR"/>
    <property type="match status" value="1"/>
</dbReference>